<dbReference type="OrthoDB" id="1099638at2759"/>
<accession>A0A9N7RJU5</accession>
<keyword evidence="1" id="KW-0378">Hydrolase</keyword>
<name>A0A9N7RJU5_STRHE</name>
<dbReference type="PANTHER" id="PTHR11439">
    <property type="entry name" value="GAG-POL-RELATED RETROTRANSPOSON"/>
    <property type="match status" value="1"/>
</dbReference>
<evidence type="ECO:0000313" key="1">
    <source>
        <dbReference type="EMBL" id="CAA0832460.1"/>
    </source>
</evidence>
<evidence type="ECO:0000313" key="2">
    <source>
        <dbReference type="Proteomes" id="UP001153555"/>
    </source>
</evidence>
<keyword evidence="2" id="KW-1185">Reference proteome</keyword>
<dbReference type="Pfam" id="PF05056">
    <property type="entry name" value="DUF674"/>
    <property type="match status" value="2"/>
</dbReference>
<dbReference type="InterPro" id="IPR029062">
    <property type="entry name" value="Class_I_gatase-like"/>
</dbReference>
<gene>
    <name evidence="1" type="ORF">SHERM_27755</name>
</gene>
<dbReference type="AlphaFoldDB" id="A0A9N7RJU5"/>
<dbReference type="GO" id="GO:0016787">
    <property type="term" value="F:hydrolase activity"/>
    <property type="evidence" value="ECO:0007669"/>
    <property type="project" value="UniProtKB-KW"/>
</dbReference>
<protein>
    <submittedName>
        <fullName evidence="1">Gamma-glutamyl hydrolase 1</fullName>
    </submittedName>
</protein>
<comment type="caution">
    <text evidence="1">The sequence shown here is derived from an EMBL/GenBank/DDBJ whole genome shotgun (WGS) entry which is preliminary data.</text>
</comment>
<sequence>MAGVPYSSGVRSLMYAMVCTRPDIAHAVGIVSRYLSNPGKDHWEAVKWILRYQKDSANKSLSFDKGNPILEGYTDADMAEYIALTEAGKDLLWFKRFLQQLGMKQEMYDIHCDSQSALDLSKNAMYHSRTKHIDVKYHWLRQAVEEQQFRLEKIYTDDNPADMMTKVKNAFEWGLSMIPHSEDAVEVTQLVAKFIVREARKSKTMPSLQSVRDNLIYKYRTIVRVLNKHYGDEAPVVGSLTTLYNGLRNLDSGLFSSDDCKNMLLNPIRSSEVECRRLKINIGDTPPTSGDGVFIASKASLIITDDLQVLPNTTGFAVQIFHNLGIMDTIGIEERSLTYFRQWICDEVRNSCATC</sequence>
<dbReference type="InterPro" id="IPR007750">
    <property type="entry name" value="DUF674"/>
</dbReference>
<proteinExistence type="predicted"/>
<dbReference type="EMBL" id="CACSLK010027833">
    <property type="protein sequence ID" value="CAA0832460.1"/>
    <property type="molecule type" value="Genomic_DNA"/>
</dbReference>
<reference evidence="1" key="1">
    <citation type="submission" date="2019-12" db="EMBL/GenBank/DDBJ databases">
        <authorList>
            <person name="Scholes J."/>
        </authorList>
    </citation>
    <scope>NUCLEOTIDE SEQUENCE</scope>
</reference>
<organism evidence="1 2">
    <name type="scientific">Striga hermonthica</name>
    <name type="common">Purple witchweed</name>
    <name type="synonym">Buchnera hermonthica</name>
    <dbReference type="NCBI Taxonomy" id="68872"/>
    <lineage>
        <taxon>Eukaryota</taxon>
        <taxon>Viridiplantae</taxon>
        <taxon>Streptophyta</taxon>
        <taxon>Embryophyta</taxon>
        <taxon>Tracheophyta</taxon>
        <taxon>Spermatophyta</taxon>
        <taxon>Magnoliopsida</taxon>
        <taxon>eudicotyledons</taxon>
        <taxon>Gunneridae</taxon>
        <taxon>Pentapetalae</taxon>
        <taxon>asterids</taxon>
        <taxon>lamiids</taxon>
        <taxon>Lamiales</taxon>
        <taxon>Orobanchaceae</taxon>
        <taxon>Buchnereae</taxon>
        <taxon>Striga</taxon>
    </lineage>
</organism>
<dbReference type="Proteomes" id="UP001153555">
    <property type="component" value="Unassembled WGS sequence"/>
</dbReference>
<dbReference type="PANTHER" id="PTHR11439:SF467">
    <property type="entry name" value="INTEGRASE CATALYTIC DOMAIN-CONTAINING PROTEIN"/>
    <property type="match status" value="1"/>
</dbReference>
<dbReference type="CDD" id="cd09272">
    <property type="entry name" value="RNase_HI_RT_Ty1"/>
    <property type="match status" value="1"/>
</dbReference>
<dbReference type="Gene3D" id="3.40.50.880">
    <property type="match status" value="1"/>
</dbReference>